<keyword evidence="2" id="KW-1185">Reference proteome</keyword>
<evidence type="ECO:0000313" key="2">
    <source>
        <dbReference type="Proteomes" id="UP001230649"/>
    </source>
</evidence>
<dbReference type="Proteomes" id="UP001230649">
    <property type="component" value="Unassembled WGS sequence"/>
</dbReference>
<evidence type="ECO:0000313" key="1">
    <source>
        <dbReference type="EMBL" id="KAJ9117196.1"/>
    </source>
</evidence>
<reference evidence="1" key="1">
    <citation type="submission" date="2023-04" db="EMBL/GenBank/DDBJ databases">
        <title>Draft Genome sequencing of Naganishia species isolated from polar environments using Oxford Nanopore Technology.</title>
        <authorList>
            <person name="Leo P."/>
            <person name="Venkateswaran K."/>
        </authorList>
    </citation>
    <scope>NUCLEOTIDE SEQUENCE</scope>
    <source>
        <strain evidence="1">MNA-CCFEE 5262</strain>
    </source>
</reference>
<comment type="caution">
    <text evidence="1">The sequence shown here is derived from an EMBL/GenBank/DDBJ whole genome shotgun (WGS) entry which is preliminary data.</text>
</comment>
<gene>
    <name evidence="1" type="ORF">QFC20_000340</name>
</gene>
<protein>
    <submittedName>
        <fullName evidence="1">Uncharacterized protein</fullName>
    </submittedName>
</protein>
<name>A0ACC2X1A8_9TREE</name>
<accession>A0ACC2X1A8</accession>
<dbReference type="EMBL" id="JASBWS010000002">
    <property type="protein sequence ID" value="KAJ9117196.1"/>
    <property type="molecule type" value="Genomic_DNA"/>
</dbReference>
<sequence>MSTVDPGGLPPQPDQSNENHYAVPPQPPIQPEPVPNVVPDTQQRLIFPDNEEQEGPWQMEEDTDPYLNFFPFVTLKLPATPDIPNDATPLTGEDRQVPPTRHESQELRAMPQAVVLSDTPQRSRLDILTDESPLNAEELHALLRRPEVLQRQILQPAQTTSIEATPAPPSLLGRLADPAPLDQAMVLALFNRPEFLENRNRALAVLGVTVSDVPSDRILTTEEVGHFVRRPEFNPGGESRAALARALVDANARQGDAGSFRSLVEHIEQSAKAEKQAEEQRQAVARASRVGETANTDTSGLPLREQWKRRNDWHKFNKISEDLIAQGFSGLGRRPCPPEPSGPEPGPSGKARARPNTVQGSIVGPGPSSAASKRARLGASTATKAKLQTATKTTIPARGSSHAVTRNGKLAVKGKARVSGSTTVQPASAAGEASGSGTTTTLTVDSAGPATTATQTVPQPGQQPAPELGGLAMAFGSLGLAATSLPPPQQLSVPSTGIMHAPEPQVASRASPTSAKVTPSGVALAKAKARAALTSSGVKTEIGAAGKGKGRAAASTTVIKTKATQIKKPGTQSSNGTQVSQGTTRPSAKPTPVEPAQTSPQAGSSRTAVEVLQTARVPRRASPSGPSLQNARSSALPYDRSTRPAPTSRSPTPPRSSVSSGIRSQPTGSSVAGSSGVSVAQGRAPLAAVTAPSLSVANSANSLDARQKDAKFSKTNASSSSAKSQSSSTSVVAHPLGPAVNQETADCKRNGRR</sequence>
<proteinExistence type="predicted"/>
<organism evidence="1 2">
    <name type="scientific">Naganishia adeliensis</name>
    <dbReference type="NCBI Taxonomy" id="92952"/>
    <lineage>
        <taxon>Eukaryota</taxon>
        <taxon>Fungi</taxon>
        <taxon>Dikarya</taxon>
        <taxon>Basidiomycota</taxon>
        <taxon>Agaricomycotina</taxon>
        <taxon>Tremellomycetes</taxon>
        <taxon>Filobasidiales</taxon>
        <taxon>Filobasidiaceae</taxon>
        <taxon>Naganishia</taxon>
    </lineage>
</organism>